<accession>A0A382FUQ3</accession>
<dbReference type="Gene3D" id="3.20.20.140">
    <property type="entry name" value="Metal-dependent hydrolases"/>
    <property type="match status" value="1"/>
</dbReference>
<reference evidence="3" key="1">
    <citation type="submission" date="2018-05" db="EMBL/GenBank/DDBJ databases">
        <authorList>
            <person name="Lanie J.A."/>
            <person name="Ng W.-L."/>
            <person name="Kazmierczak K.M."/>
            <person name="Andrzejewski T.M."/>
            <person name="Davidsen T.M."/>
            <person name="Wayne K.J."/>
            <person name="Tettelin H."/>
            <person name="Glass J.I."/>
            <person name="Rusch D."/>
            <person name="Podicherti R."/>
            <person name="Tsui H.-C.T."/>
            <person name="Winkler M.E."/>
        </authorList>
    </citation>
    <scope>NUCLEOTIDE SEQUENCE</scope>
</reference>
<name>A0A382FUQ3_9ZZZZ</name>
<dbReference type="EMBL" id="UINC01051771">
    <property type="protein sequence ID" value="SVB66322.1"/>
    <property type="molecule type" value="Genomic_DNA"/>
</dbReference>
<feature type="domain" description="Amidohydrolase-related" evidence="2">
    <location>
        <begin position="5"/>
        <end position="332"/>
    </location>
</feature>
<protein>
    <recommendedName>
        <fullName evidence="2">Amidohydrolase-related domain-containing protein</fullName>
    </recommendedName>
</protein>
<evidence type="ECO:0000259" key="2">
    <source>
        <dbReference type="Pfam" id="PF04909"/>
    </source>
</evidence>
<dbReference type="GO" id="GO:0016831">
    <property type="term" value="F:carboxy-lyase activity"/>
    <property type="evidence" value="ECO:0007669"/>
    <property type="project" value="InterPro"/>
</dbReference>
<dbReference type="InterPro" id="IPR032465">
    <property type="entry name" value="ACMSD"/>
</dbReference>
<keyword evidence="1" id="KW-0456">Lyase</keyword>
<dbReference type="CDD" id="cd01292">
    <property type="entry name" value="metallo-dependent_hydrolases"/>
    <property type="match status" value="1"/>
</dbReference>
<gene>
    <name evidence="3" type="ORF">METZ01_LOCUS219176</name>
</gene>
<sequence>MKITDAHIHWWKEAGWYSPGYFWYVAQQEGTKSLPFRTPEEVMAEGEGLNAEDWAPFDPDGSGVLQDQKDAGIDVTLILPIDWGMMVYKGTDWWEDAPVPIEEINKASCDLAKANPGRVFSFCGVDPRRPNAVKIFEKAVTEWGAKGLKLYPPCGFHPADPKCYRIYQKALDLNVPITMHLASTSWMRGRMCRPAHIEDVAIDFPDLNFIIAHSGMQTRSDNAMWEEALSVAWTRPNVYMDISSWNEHGIGLTQDIPELIRKLRIECDMLGAHHVLFGTDLPGFWMPYDRVETIRYVEILQNLVEIAKDHGAVFSQEEVELIAHGNAERIIGI</sequence>
<evidence type="ECO:0000256" key="1">
    <source>
        <dbReference type="ARBA" id="ARBA00023239"/>
    </source>
</evidence>
<dbReference type="InterPro" id="IPR006680">
    <property type="entry name" value="Amidohydro-rel"/>
</dbReference>
<dbReference type="SUPFAM" id="SSF51556">
    <property type="entry name" value="Metallo-dependent hydrolases"/>
    <property type="match status" value="1"/>
</dbReference>
<proteinExistence type="predicted"/>
<dbReference type="GO" id="GO:0016787">
    <property type="term" value="F:hydrolase activity"/>
    <property type="evidence" value="ECO:0007669"/>
    <property type="project" value="InterPro"/>
</dbReference>
<dbReference type="PANTHER" id="PTHR21240:SF19">
    <property type="entry name" value="CATALYTIC_ HYDROLASE"/>
    <property type="match status" value="1"/>
</dbReference>
<dbReference type="Pfam" id="PF04909">
    <property type="entry name" value="Amidohydro_2"/>
    <property type="match status" value="1"/>
</dbReference>
<evidence type="ECO:0000313" key="3">
    <source>
        <dbReference type="EMBL" id="SVB66322.1"/>
    </source>
</evidence>
<organism evidence="3">
    <name type="scientific">marine metagenome</name>
    <dbReference type="NCBI Taxonomy" id="408172"/>
    <lineage>
        <taxon>unclassified sequences</taxon>
        <taxon>metagenomes</taxon>
        <taxon>ecological metagenomes</taxon>
    </lineage>
</organism>
<dbReference type="AlphaFoldDB" id="A0A382FUQ3"/>
<dbReference type="InterPro" id="IPR032466">
    <property type="entry name" value="Metal_Hydrolase"/>
</dbReference>
<dbReference type="PANTHER" id="PTHR21240">
    <property type="entry name" value="2-AMINO-3-CARBOXYLMUCONATE-6-SEMIALDEHYDE DECARBOXYLASE"/>
    <property type="match status" value="1"/>
</dbReference>